<dbReference type="InterPro" id="IPR012677">
    <property type="entry name" value="Nucleotide-bd_a/b_plait_sf"/>
</dbReference>
<dbReference type="OrthoDB" id="431068at2759"/>
<evidence type="ECO:0000256" key="3">
    <source>
        <dbReference type="PROSITE-ProRule" id="PRU00176"/>
    </source>
</evidence>
<dbReference type="Gene3D" id="3.30.70.330">
    <property type="match status" value="4"/>
</dbReference>
<evidence type="ECO:0000313" key="6">
    <source>
        <dbReference type="EMBL" id="SPQ99275.1"/>
    </source>
</evidence>
<reference evidence="5 7" key="1">
    <citation type="submission" date="2015-02" db="EMBL/GenBank/DDBJ databases">
        <authorList>
            <person name="Chooi Y.-H."/>
        </authorList>
    </citation>
    <scope>NUCLEOTIDE SEQUENCE [LARGE SCALE GENOMIC DNA]</scope>
    <source>
        <strain evidence="5">E3</strain>
    </source>
</reference>
<dbReference type="EMBL" id="CDSF01000057">
    <property type="protein sequence ID" value="CEO96337.1"/>
    <property type="molecule type" value="Genomic_DNA"/>
</dbReference>
<reference evidence="6 8" key="2">
    <citation type="submission" date="2018-03" db="EMBL/GenBank/DDBJ databases">
        <authorList>
            <person name="Fogelqvist J."/>
        </authorList>
    </citation>
    <scope>NUCLEOTIDE SEQUENCE [LARGE SCALE GENOMIC DNA]</scope>
</reference>
<evidence type="ECO:0000313" key="8">
    <source>
        <dbReference type="Proteomes" id="UP000290189"/>
    </source>
</evidence>
<protein>
    <recommendedName>
        <fullName evidence="4">RRM domain-containing protein</fullName>
    </recommendedName>
</protein>
<sequence>MTAAPEYEEVVDAGQIRRRCAGADDGGVRVEPPPDQAHLSRVVRLRGLPFPVTQDDVRAFFGRVGVESMVVCRNECGLSTGEAYVRVASLTDVGVALSMHLGPIRGRYIEVFLSDNNKFHAAVEFNDAVDKARRMRTSTSFQASCTQNQTRAYIRMRGLPYDCTDADVTRFFRPVHAAPTRIAWCSEKRCECIVELGSDVDACRAMTCNGNYIGKRYVELAPSSIEGFIEAARFATANAAPTKGKPRIRHEPGPGCVVRMRGLPYGCTEAEIVEFFGACNVATGSVRIEEDSCGRVTGTAWASFHTPADAKRAVALRNKRYIGCRYIDLDSVDDRSRAAPESRPESRFASSVILKGLSHCVTENDIARFFRGYRIAPGSVEVRRDTSGMPIGVAFVRFVNVAEAARAVADLNGGSIGDRYITLSMR</sequence>
<feature type="domain" description="RRM" evidence="4">
    <location>
        <begin position="256"/>
        <end position="334"/>
    </location>
</feature>
<keyword evidence="1" id="KW-0677">Repeat</keyword>
<keyword evidence="6" id="KW-0496">Mitochondrion</keyword>
<dbReference type="CDD" id="cd12254">
    <property type="entry name" value="RRM_hnRNPH_ESRPs_RBM12_like"/>
    <property type="match status" value="1"/>
</dbReference>
<accession>A0A0G4IMK9</accession>
<dbReference type="AlphaFoldDB" id="A0A0G4IMK9"/>
<evidence type="ECO:0000256" key="2">
    <source>
        <dbReference type="ARBA" id="ARBA00022884"/>
    </source>
</evidence>
<organism evidence="5 7">
    <name type="scientific">Plasmodiophora brassicae</name>
    <name type="common">Clubroot disease agent</name>
    <dbReference type="NCBI Taxonomy" id="37360"/>
    <lineage>
        <taxon>Eukaryota</taxon>
        <taxon>Sar</taxon>
        <taxon>Rhizaria</taxon>
        <taxon>Endomyxa</taxon>
        <taxon>Phytomyxea</taxon>
        <taxon>Plasmodiophorida</taxon>
        <taxon>Plasmodiophoridae</taxon>
        <taxon>Plasmodiophora</taxon>
    </lineage>
</organism>
<dbReference type="SUPFAM" id="SSF54928">
    <property type="entry name" value="RNA-binding domain, RBD"/>
    <property type="match status" value="3"/>
</dbReference>
<feature type="domain" description="RRM" evidence="4">
    <location>
        <begin position="41"/>
        <end position="116"/>
    </location>
</feature>
<dbReference type="EMBL" id="OVEO01000011">
    <property type="protein sequence ID" value="SPQ99275.1"/>
    <property type="molecule type" value="Genomic_DNA"/>
</dbReference>
<dbReference type="PANTHER" id="PTHR13976">
    <property type="entry name" value="HETEROGENEOUS NUCLEAR RIBONUCLEOPROTEIN-RELATED"/>
    <property type="match status" value="1"/>
</dbReference>
<dbReference type="GO" id="GO:0003723">
    <property type="term" value="F:RNA binding"/>
    <property type="evidence" value="ECO:0007669"/>
    <property type="project" value="UniProtKB-UniRule"/>
</dbReference>
<dbReference type="InterPro" id="IPR050666">
    <property type="entry name" value="ESRP"/>
</dbReference>
<dbReference type="Pfam" id="PF00076">
    <property type="entry name" value="RRM_1"/>
    <property type="match status" value="3"/>
</dbReference>
<dbReference type="SMART" id="SM00360">
    <property type="entry name" value="RRM"/>
    <property type="match status" value="4"/>
</dbReference>
<feature type="domain" description="RRM" evidence="4">
    <location>
        <begin position="350"/>
        <end position="426"/>
    </location>
</feature>
<name>A0A0G4IMK9_PLABS</name>
<dbReference type="InterPro" id="IPR000504">
    <property type="entry name" value="RRM_dom"/>
</dbReference>
<dbReference type="Proteomes" id="UP000290189">
    <property type="component" value="Unassembled WGS sequence"/>
</dbReference>
<dbReference type="OMA" id="YSCTEDQ"/>
<evidence type="ECO:0000256" key="1">
    <source>
        <dbReference type="ARBA" id="ARBA00022737"/>
    </source>
</evidence>
<keyword evidence="2 3" id="KW-0694">RNA-binding</keyword>
<dbReference type="STRING" id="37360.A0A0G4IMK9"/>
<evidence type="ECO:0000313" key="5">
    <source>
        <dbReference type="EMBL" id="CEO96337.1"/>
    </source>
</evidence>
<evidence type="ECO:0000259" key="4">
    <source>
        <dbReference type="PROSITE" id="PS50102"/>
    </source>
</evidence>
<gene>
    <name evidence="5" type="ORF">PBRA_005009</name>
    <name evidence="6" type="ORF">PLBR_LOCUS6490</name>
</gene>
<evidence type="ECO:0000313" key="7">
    <source>
        <dbReference type="Proteomes" id="UP000039324"/>
    </source>
</evidence>
<dbReference type="PROSITE" id="PS50102">
    <property type="entry name" value="RRM"/>
    <property type="match status" value="3"/>
</dbReference>
<dbReference type="Proteomes" id="UP000039324">
    <property type="component" value="Unassembled WGS sequence"/>
</dbReference>
<geneLocation type="mitochondrion" evidence="6"/>
<dbReference type="InterPro" id="IPR035979">
    <property type="entry name" value="RBD_domain_sf"/>
</dbReference>
<proteinExistence type="predicted"/>
<keyword evidence="7" id="KW-1185">Reference proteome</keyword>